<dbReference type="InterPro" id="IPR000898">
    <property type="entry name" value="Indolamine_dOase"/>
</dbReference>
<evidence type="ECO:0000256" key="5">
    <source>
        <dbReference type="SAM" id="Phobius"/>
    </source>
</evidence>
<dbReference type="InterPro" id="IPR037217">
    <property type="entry name" value="Trp/Indoleamine_2_3_dOase-like"/>
</dbReference>
<feature type="transmembrane region" description="Helical" evidence="5">
    <location>
        <begin position="15"/>
        <end position="35"/>
    </location>
</feature>
<feature type="region of interest" description="Disordered" evidence="4">
    <location>
        <begin position="321"/>
        <end position="353"/>
    </location>
</feature>
<accession>A0A9P1GNJ7</accession>
<dbReference type="GO" id="GO:0033754">
    <property type="term" value="F:indoleamine 2,3-dioxygenase activity"/>
    <property type="evidence" value="ECO:0007669"/>
    <property type="project" value="TreeGrafter"/>
</dbReference>
<gene>
    <name evidence="6" type="ORF">C1SCF055_LOCUS42741</name>
</gene>
<dbReference type="EMBL" id="CAMXCT010006678">
    <property type="protein sequence ID" value="CAI4018147.1"/>
    <property type="molecule type" value="Genomic_DNA"/>
</dbReference>
<evidence type="ECO:0000313" key="7">
    <source>
        <dbReference type="EMBL" id="CAL1171522.1"/>
    </source>
</evidence>
<keyword evidence="5" id="KW-0812">Transmembrane</keyword>
<dbReference type="OrthoDB" id="248779at2759"/>
<keyword evidence="5" id="KW-1133">Transmembrane helix</keyword>
<comment type="caution">
    <text evidence="6">The sequence shown here is derived from an EMBL/GenBank/DDBJ whole genome shotgun (WGS) entry which is preliminary data.</text>
</comment>
<evidence type="ECO:0000256" key="1">
    <source>
        <dbReference type="ARBA" id="ARBA00007119"/>
    </source>
</evidence>
<keyword evidence="5" id="KW-0472">Membrane</keyword>
<evidence type="ECO:0000256" key="4">
    <source>
        <dbReference type="SAM" id="MobiDB-lite"/>
    </source>
</evidence>
<dbReference type="PANTHER" id="PTHR28657">
    <property type="entry name" value="INDOLEAMINE 2,3-DIOXYGENASE"/>
    <property type="match status" value="1"/>
</dbReference>
<dbReference type="Proteomes" id="UP001152797">
    <property type="component" value="Unassembled WGS sequence"/>
</dbReference>
<dbReference type="SUPFAM" id="SSF140959">
    <property type="entry name" value="Indolic compounds 2,3-dioxygenase-like"/>
    <property type="match status" value="1"/>
</dbReference>
<evidence type="ECO:0000256" key="3">
    <source>
        <dbReference type="ARBA" id="ARBA00023004"/>
    </source>
</evidence>
<dbReference type="GO" id="GO:0019441">
    <property type="term" value="P:L-tryptophan catabolic process to kynurenine"/>
    <property type="evidence" value="ECO:0007669"/>
    <property type="project" value="InterPro"/>
</dbReference>
<evidence type="ECO:0000256" key="2">
    <source>
        <dbReference type="ARBA" id="ARBA00022723"/>
    </source>
</evidence>
<dbReference type="Pfam" id="PF01231">
    <property type="entry name" value="IDO"/>
    <property type="match status" value="1"/>
</dbReference>
<keyword evidence="3" id="KW-0408">Iron</keyword>
<dbReference type="GO" id="GO:0020037">
    <property type="term" value="F:heme binding"/>
    <property type="evidence" value="ECO:0007669"/>
    <property type="project" value="InterPro"/>
</dbReference>
<sequence length="512" mass="56026">MALVANAGPLHWNRASALASAAVTSVLGLITVWYLRRQCTLLLPVKRRCTDKEVLAEAEEVRRRYCLSEAGGFLPNDCLDRLPAEFDAWEAIASDLPRLNASKALAARVEALPVLKLGHHRSKEVLQRAYVLLGSLVHSYVHRHEVPWHCLEAGAVAETDGRPGIEKVPKALAEPWLEVCQLLRAPPVLTAAATDLWNWRKKDAALGFDPGNLEQRISLTGTSSERVFHMVPCAMQAAASEVVPKIFLADRLIVGKRQEELALLLLEVADVLGSFKNIFAQIPKGVDPDVFYDIYRPLPLGPSMAFAMVFYAFAMRLTPKKPQTSAAPRGSERRAAPCRVAQRHGGALSTQSAGSVKSYGVLGRSNKEKKADPPDEATVLVDPAGLHHIRGGPFGAAGAAGANYQWLEISEAEAFPEDVQEAITTECQAKYHAYADGKKKCIHVVGPDFRDSFDDPPATEITEITEGEHLQSCDVKNKEQPRKTMKNCTRTVVMGHDGAIPDRICCFPKDLP</sequence>
<dbReference type="AlphaFoldDB" id="A0A9P1GNJ7"/>
<dbReference type="GO" id="GO:0005737">
    <property type="term" value="C:cytoplasm"/>
    <property type="evidence" value="ECO:0007669"/>
    <property type="project" value="TreeGrafter"/>
</dbReference>
<evidence type="ECO:0000313" key="6">
    <source>
        <dbReference type="EMBL" id="CAI4018147.1"/>
    </source>
</evidence>
<keyword evidence="2" id="KW-0479">Metal-binding</keyword>
<comment type="similarity">
    <text evidence="1">Belongs to the indoleamine 2,3-dioxygenase family.</text>
</comment>
<dbReference type="EMBL" id="CAMXCT030006678">
    <property type="protein sequence ID" value="CAL4805459.1"/>
    <property type="molecule type" value="Genomic_DNA"/>
</dbReference>
<proteinExistence type="inferred from homology"/>
<dbReference type="GO" id="GO:0034354">
    <property type="term" value="P:'de novo' NAD+ biosynthetic process from L-tryptophan"/>
    <property type="evidence" value="ECO:0007669"/>
    <property type="project" value="TreeGrafter"/>
</dbReference>
<keyword evidence="9" id="KW-1185">Reference proteome</keyword>
<dbReference type="PANTHER" id="PTHR28657:SF5">
    <property type="entry name" value="INDOLEAMINE 2,3-DIOXYGENASE"/>
    <property type="match status" value="1"/>
</dbReference>
<dbReference type="GO" id="GO:0046872">
    <property type="term" value="F:metal ion binding"/>
    <property type="evidence" value="ECO:0007669"/>
    <property type="project" value="UniProtKB-KW"/>
</dbReference>
<name>A0A9P1GNJ7_9DINO</name>
<evidence type="ECO:0000313" key="9">
    <source>
        <dbReference type="Proteomes" id="UP001152797"/>
    </source>
</evidence>
<organism evidence="6">
    <name type="scientific">Cladocopium goreaui</name>
    <dbReference type="NCBI Taxonomy" id="2562237"/>
    <lineage>
        <taxon>Eukaryota</taxon>
        <taxon>Sar</taxon>
        <taxon>Alveolata</taxon>
        <taxon>Dinophyceae</taxon>
        <taxon>Suessiales</taxon>
        <taxon>Symbiodiniaceae</taxon>
        <taxon>Cladocopium</taxon>
    </lineage>
</organism>
<reference evidence="6" key="1">
    <citation type="submission" date="2022-10" db="EMBL/GenBank/DDBJ databases">
        <authorList>
            <person name="Chen Y."/>
            <person name="Dougan E. K."/>
            <person name="Chan C."/>
            <person name="Rhodes N."/>
            <person name="Thang M."/>
        </authorList>
    </citation>
    <scope>NUCLEOTIDE SEQUENCE</scope>
</reference>
<protein>
    <submittedName>
        <fullName evidence="8">Indoleamine 2,3-dioxygenase 1</fullName>
    </submittedName>
</protein>
<evidence type="ECO:0000313" key="8">
    <source>
        <dbReference type="EMBL" id="CAL4805459.1"/>
    </source>
</evidence>
<dbReference type="EMBL" id="CAMXCT020006678">
    <property type="protein sequence ID" value="CAL1171522.1"/>
    <property type="molecule type" value="Genomic_DNA"/>
</dbReference>
<reference evidence="7" key="2">
    <citation type="submission" date="2024-04" db="EMBL/GenBank/DDBJ databases">
        <authorList>
            <person name="Chen Y."/>
            <person name="Shah S."/>
            <person name="Dougan E. K."/>
            <person name="Thang M."/>
            <person name="Chan C."/>
        </authorList>
    </citation>
    <scope>NUCLEOTIDE SEQUENCE [LARGE SCALE GENOMIC DNA]</scope>
</reference>
<dbReference type="Gene3D" id="1.20.58.480">
    <property type="match status" value="1"/>
</dbReference>